<dbReference type="AlphaFoldDB" id="A0A0A9ATD0"/>
<protein>
    <submittedName>
        <fullName evidence="1">Uncharacterized protein</fullName>
    </submittedName>
</protein>
<accession>A0A0A9ATD0</accession>
<proteinExistence type="predicted"/>
<organism evidence="1">
    <name type="scientific">Arundo donax</name>
    <name type="common">Giant reed</name>
    <name type="synonym">Donax arundinaceus</name>
    <dbReference type="NCBI Taxonomy" id="35708"/>
    <lineage>
        <taxon>Eukaryota</taxon>
        <taxon>Viridiplantae</taxon>
        <taxon>Streptophyta</taxon>
        <taxon>Embryophyta</taxon>
        <taxon>Tracheophyta</taxon>
        <taxon>Spermatophyta</taxon>
        <taxon>Magnoliopsida</taxon>
        <taxon>Liliopsida</taxon>
        <taxon>Poales</taxon>
        <taxon>Poaceae</taxon>
        <taxon>PACMAD clade</taxon>
        <taxon>Arundinoideae</taxon>
        <taxon>Arundineae</taxon>
        <taxon>Arundo</taxon>
    </lineage>
</organism>
<sequence length="95" mass="10365">MSSRMTRRPSCVWSPLPQDPPAPFIVPTQELVVLLNSSAQDLAALLRTSHSLLAQELVSCAQDQTAPALLQALLTSSRSTLAATGRLQRVDLNWR</sequence>
<reference evidence="1" key="2">
    <citation type="journal article" date="2015" name="Data Brief">
        <title>Shoot transcriptome of the giant reed, Arundo donax.</title>
        <authorList>
            <person name="Barrero R.A."/>
            <person name="Guerrero F.D."/>
            <person name="Moolhuijzen P."/>
            <person name="Goolsby J.A."/>
            <person name="Tidwell J."/>
            <person name="Bellgard S.E."/>
            <person name="Bellgard M.I."/>
        </authorList>
    </citation>
    <scope>NUCLEOTIDE SEQUENCE</scope>
    <source>
        <tissue evidence="1">Shoot tissue taken approximately 20 cm above the soil surface</tissue>
    </source>
</reference>
<name>A0A0A9ATD0_ARUDO</name>
<reference evidence="1" key="1">
    <citation type="submission" date="2014-09" db="EMBL/GenBank/DDBJ databases">
        <authorList>
            <person name="Magalhaes I.L.F."/>
            <person name="Oliveira U."/>
            <person name="Santos F.R."/>
            <person name="Vidigal T.H.D.A."/>
            <person name="Brescovit A.D."/>
            <person name="Santos A.J."/>
        </authorList>
    </citation>
    <scope>NUCLEOTIDE SEQUENCE</scope>
    <source>
        <tissue evidence="1">Shoot tissue taken approximately 20 cm above the soil surface</tissue>
    </source>
</reference>
<dbReference type="EMBL" id="GBRH01247528">
    <property type="protein sequence ID" value="JAD50367.1"/>
    <property type="molecule type" value="Transcribed_RNA"/>
</dbReference>
<evidence type="ECO:0000313" key="1">
    <source>
        <dbReference type="EMBL" id="JAD50367.1"/>
    </source>
</evidence>